<keyword evidence="3" id="KW-0731">Sigma factor</keyword>
<organism evidence="8 9">
    <name type="scientific">Fodinicola feengrottensis</name>
    <dbReference type="NCBI Taxonomy" id="435914"/>
    <lineage>
        <taxon>Bacteria</taxon>
        <taxon>Bacillati</taxon>
        <taxon>Actinomycetota</taxon>
        <taxon>Actinomycetes</taxon>
        <taxon>Mycobacteriales</taxon>
        <taxon>Fodinicola</taxon>
    </lineage>
</organism>
<evidence type="ECO:0000256" key="2">
    <source>
        <dbReference type="ARBA" id="ARBA00023015"/>
    </source>
</evidence>
<dbReference type="CDD" id="cd06171">
    <property type="entry name" value="Sigma70_r4"/>
    <property type="match status" value="1"/>
</dbReference>
<comment type="caution">
    <text evidence="8">The sequence shown here is derived from an EMBL/GenBank/DDBJ whole genome shotgun (WGS) entry which is preliminary data.</text>
</comment>
<dbReference type="Pfam" id="PF08281">
    <property type="entry name" value="Sigma70_r4_2"/>
    <property type="match status" value="1"/>
</dbReference>
<dbReference type="InterPro" id="IPR014284">
    <property type="entry name" value="RNA_pol_sigma-70_dom"/>
</dbReference>
<dbReference type="Gene3D" id="1.10.1740.10">
    <property type="match status" value="1"/>
</dbReference>
<keyword evidence="5" id="KW-0804">Transcription</keyword>
<dbReference type="InterPro" id="IPR013324">
    <property type="entry name" value="RNA_pol_sigma_r3/r4-like"/>
</dbReference>
<dbReference type="InterPro" id="IPR036388">
    <property type="entry name" value="WH-like_DNA-bd_sf"/>
</dbReference>
<dbReference type="EMBL" id="BAAANY010000031">
    <property type="protein sequence ID" value="GAA1705800.1"/>
    <property type="molecule type" value="Genomic_DNA"/>
</dbReference>
<protein>
    <recommendedName>
        <fullName evidence="10">Sigma-70 family RNA polymerase sigma factor</fullName>
    </recommendedName>
</protein>
<evidence type="ECO:0000259" key="6">
    <source>
        <dbReference type="Pfam" id="PF04542"/>
    </source>
</evidence>
<dbReference type="PANTHER" id="PTHR43133">
    <property type="entry name" value="RNA POLYMERASE ECF-TYPE SIGMA FACTO"/>
    <property type="match status" value="1"/>
</dbReference>
<evidence type="ECO:0000256" key="1">
    <source>
        <dbReference type="ARBA" id="ARBA00010641"/>
    </source>
</evidence>
<dbReference type="RefSeq" id="WP_344313975.1">
    <property type="nucleotide sequence ID" value="NZ_BAAANY010000031.1"/>
</dbReference>
<name>A0ABP4UMB7_9ACTN</name>
<evidence type="ECO:0008006" key="10">
    <source>
        <dbReference type="Google" id="ProtNLM"/>
    </source>
</evidence>
<dbReference type="InterPro" id="IPR013249">
    <property type="entry name" value="RNA_pol_sigma70_r4_t2"/>
</dbReference>
<accession>A0ABP4UMB7</accession>
<dbReference type="InterPro" id="IPR007627">
    <property type="entry name" value="RNA_pol_sigma70_r2"/>
</dbReference>
<dbReference type="SUPFAM" id="SSF88946">
    <property type="entry name" value="Sigma2 domain of RNA polymerase sigma factors"/>
    <property type="match status" value="1"/>
</dbReference>
<dbReference type="NCBIfam" id="TIGR02937">
    <property type="entry name" value="sigma70-ECF"/>
    <property type="match status" value="1"/>
</dbReference>
<dbReference type="Gene3D" id="1.10.10.10">
    <property type="entry name" value="Winged helix-like DNA-binding domain superfamily/Winged helix DNA-binding domain"/>
    <property type="match status" value="1"/>
</dbReference>
<reference evidence="9" key="1">
    <citation type="journal article" date="2019" name="Int. J. Syst. Evol. Microbiol.">
        <title>The Global Catalogue of Microorganisms (GCM) 10K type strain sequencing project: providing services to taxonomists for standard genome sequencing and annotation.</title>
        <authorList>
            <consortium name="The Broad Institute Genomics Platform"/>
            <consortium name="The Broad Institute Genome Sequencing Center for Infectious Disease"/>
            <person name="Wu L."/>
            <person name="Ma J."/>
        </authorList>
    </citation>
    <scope>NUCLEOTIDE SEQUENCE [LARGE SCALE GENOMIC DNA]</scope>
    <source>
        <strain evidence="9">JCM 14718</strain>
    </source>
</reference>
<comment type="similarity">
    <text evidence="1">Belongs to the sigma-70 factor family. ECF subfamily.</text>
</comment>
<evidence type="ECO:0000259" key="7">
    <source>
        <dbReference type="Pfam" id="PF08281"/>
    </source>
</evidence>
<keyword evidence="4" id="KW-0238">DNA-binding</keyword>
<sequence>MTDNNQLQAEPAGAPARAAREIIERLYRESSRYLLVTAFALTGDRAEAEDAVQEAFVRAFATPALVLRADNPVAWMRTVTMNIARSRIRRKQRLRMLLPRLAEPESTNLPGLAPERIVLMNAVRRLPARQRETIALFYLADMSIQETAEALEVSVTSVKTRLHRGRNALAELLRADGYQIRDEVGWDEREPEKAMIADHHDTRRAAR</sequence>
<feature type="domain" description="RNA polymerase sigma-70 region 2" evidence="6">
    <location>
        <begin position="26"/>
        <end position="93"/>
    </location>
</feature>
<evidence type="ECO:0000256" key="4">
    <source>
        <dbReference type="ARBA" id="ARBA00023125"/>
    </source>
</evidence>
<feature type="domain" description="RNA polymerase sigma factor 70 region 4 type 2" evidence="7">
    <location>
        <begin position="119"/>
        <end position="169"/>
    </location>
</feature>
<evidence type="ECO:0000256" key="5">
    <source>
        <dbReference type="ARBA" id="ARBA00023163"/>
    </source>
</evidence>
<gene>
    <name evidence="8" type="ORF">GCM10009765_64000</name>
</gene>
<dbReference type="Pfam" id="PF04542">
    <property type="entry name" value="Sigma70_r2"/>
    <property type="match status" value="1"/>
</dbReference>
<proteinExistence type="inferred from homology"/>
<evidence type="ECO:0000313" key="8">
    <source>
        <dbReference type="EMBL" id="GAA1705800.1"/>
    </source>
</evidence>
<dbReference type="InterPro" id="IPR039425">
    <property type="entry name" value="RNA_pol_sigma-70-like"/>
</dbReference>
<evidence type="ECO:0000256" key="3">
    <source>
        <dbReference type="ARBA" id="ARBA00023082"/>
    </source>
</evidence>
<keyword evidence="9" id="KW-1185">Reference proteome</keyword>
<dbReference type="PANTHER" id="PTHR43133:SF50">
    <property type="entry name" value="ECF RNA POLYMERASE SIGMA FACTOR SIGM"/>
    <property type="match status" value="1"/>
</dbReference>
<dbReference type="SUPFAM" id="SSF88659">
    <property type="entry name" value="Sigma3 and sigma4 domains of RNA polymerase sigma factors"/>
    <property type="match status" value="1"/>
</dbReference>
<evidence type="ECO:0000313" key="9">
    <source>
        <dbReference type="Proteomes" id="UP001500618"/>
    </source>
</evidence>
<keyword evidence="2" id="KW-0805">Transcription regulation</keyword>
<dbReference type="Proteomes" id="UP001500618">
    <property type="component" value="Unassembled WGS sequence"/>
</dbReference>
<dbReference type="InterPro" id="IPR013325">
    <property type="entry name" value="RNA_pol_sigma_r2"/>
</dbReference>